<comment type="catalytic activity">
    <reaction evidence="7">
        <text>L-cysteinyl-[protein] + hexadecanoyl-CoA = S-hexadecanoyl-L-cysteinyl-[protein] + CoA</text>
        <dbReference type="Rhea" id="RHEA:36683"/>
        <dbReference type="Rhea" id="RHEA-COMP:10131"/>
        <dbReference type="Rhea" id="RHEA-COMP:11032"/>
        <dbReference type="ChEBI" id="CHEBI:29950"/>
        <dbReference type="ChEBI" id="CHEBI:57287"/>
        <dbReference type="ChEBI" id="CHEBI:57379"/>
        <dbReference type="ChEBI" id="CHEBI:74151"/>
        <dbReference type="EC" id="2.3.1.225"/>
    </reaction>
</comment>
<feature type="transmembrane region" description="Helical" evidence="7">
    <location>
        <begin position="64"/>
        <end position="87"/>
    </location>
</feature>
<dbReference type="InterPro" id="IPR039859">
    <property type="entry name" value="PFA4/ZDH16/20/ERF2-like"/>
</dbReference>
<dbReference type="EMBL" id="KB932204">
    <property type="protein sequence ID" value="KCV70360.1"/>
    <property type="molecule type" value="Genomic_DNA"/>
</dbReference>
<dbReference type="Pfam" id="PF01529">
    <property type="entry name" value="DHHC"/>
    <property type="match status" value="1"/>
</dbReference>
<feature type="compositionally biased region" description="Basic and acidic residues" evidence="8">
    <location>
        <begin position="456"/>
        <end position="465"/>
    </location>
</feature>
<dbReference type="GeneID" id="20527412"/>
<keyword evidence="4 7" id="KW-1133">Transmembrane helix</keyword>
<evidence type="ECO:0000256" key="3">
    <source>
        <dbReference type="ARBA" id="ARBA00022692"/>
    </source>
</evidence>
<feature type="compositionally biased region" description="Low complexity" evidence="8">
    <location>
        <begin position="523"/>
        <end position="535"/>
    </location>
</feature>
<name>A0A058Z7V1_FONAL</name>
<dbReference type="AlphaFoldDB" id="A0A058Z7V1"/>
<evidence type="ECO:0000256" key="1">
    <source>
        <dbReference type="ARBA" id="ARBA00004141"/>
    </source>
</evidence>
<dbReference type="STRING" id="691883.A0A058Z7V1"/>
<gene>
    <name evidence="10" type="ORF">H696_02687</name>
</gene>
<comment type="similarity">
    <text evidence="7">Belongs to the DHHC palmitoyltransferase family.</text>
</comment>
<dbReference type="OrthoDB" id="331948at2759"/>
<sequence length="548" mass="59806">MTSSTGHGRRDIHRSFWGQAFRLTTFLVIVSVILALIFGVLLPWRDSLRGLPSGHTLLPIFTSLGVHLCLWPAAVTGLMSALTFVICSTRDPGAVPVNWIPPGGGADKLVKSPEPDPADSAAGAQFLTYTGYHEPAAGKTRPLQAGAPATSASFAQASAAAAPPHDDCHEAAPNGSNFCDRCSIFRPPRTRHCSHCQRCILRFDHHCPWIGNCVGAHNHADFVRFLIWTCVASAVYIVASCLRLAAYYFIASVTEFDGRATLADRTMLTGRATVGGFRAARHLASATALNSIPILTHYPVSQSASGQMSGWQMTSIAYTFVLAVTALMCVSLLLASQLMGLWGNYSGIEELDQMATDRMLRSGEISFQEAQFPYDLTQIGRSPLANVKTVMGPRWWLWLLPINQNAPDAGISFETIFDHVVPEVPYAQKHQWPPEAVINRRLQRRRRRRAHRDRHNLREDDRESLLDESPAGSSAGQLGKQRDSPSRGLGYRFFGRAPSSSAALHTHDPLLATGSDPGHDLASDASPVVRSSSRPHSADYSQPRFPSP</sequence>
<evidence type="ECO:0000256" key="8">
    <source>
        <dbReference type="SAM" id="MobiDB-lite"/>
    </source>
</evidence>
<feature type="compositionally biased region" description="Basic residues" evidence="8">
    <location>
        <begin position="443"/>
        <end position="455"/>
    </location>
</feature>
<reference evidence="10" key="1">
    <citation type="submission" date="2013-04" db="EMBL/GenBank/DDBJ databases">
        <title>The Genome Sequence of Fonticula alba ATCC 38817.</title>
        <authorList>
            <consortium name="The Broad Institute Genomics Platform"/>
            <person name="Russ C."/>
            <person name="Cuomo C."/>
            <person name="Burger G."/>
            <person name="Gray M.W."/>
            <person name="Holland P.W.H."/>
            <person name="King N."/>
            <person name="Lang F.B.F."/>
            <person name="Roger A.J."/>
            <person name="Ruiz-Trillo I."/>
            <person name="Brown M."/>
            <person name="Walker B."/>
            <person name="Young S."/>
            <person name="Zeng Q."/>
            <person name="Gargeya S."/>
            <person name="Fitzgerald M."/>
            <person name="Haas B."/>
            <person name="Abouelleil A."/>
            <person name="Allen A.W."/>
            <person name="Alvarado L."/>
            <person name="Arachchi H.M."/>
            <person name="Berlin A.M."/>
            <person name="Chapman S.B."/>
            <person name="Gainer-Dewar J."/>
            <person name="Goldberg J."/>
            <person name="Griggs A."/>
            <person name="Gujja S."/>
            <person name="Hansen M."/>
            <person name="Howarth C."/>
            <person name="Imamovic A."/>
            <person name="Ireland A."/>
            <person name="Larimer J."/>
            <person name="McCowan C."/>
            <person name="Murphy C."/>
            <person name="Pearson M."/>
            <person name="Poon T.W."/>
            <person name="Priest M."/>
            <person name="Roberts A."/>
            <person name="Saif S."/>
            <person name="Shea T."/>
            <person name="Sisk P."/>
            <person name="Sykes S."/>
            <person name="Wortman J."/>
            <person name="Nusbaum C."/>
            <person name="Birren B."/>
        </authorList>
    </citation>
    <scope>NUCLEOTIDE SEQUENCE [LARGE SCALE GENOMIC DNA]</scope>
    <source>
        <strain evidence="10">ATCC 38817</strain>
    </source>
</reference>
<dbReference type="GO" id="GO:0019706">
    <property type="term" value="F:protein-cysteine S-palmitoyltransferase activity"/>
    <property type="evidence" value="ECO:0007669"/>
    <property type="project" value="UniProtKB-EC"/>
</dbReference>
<feature type="transmembrane region" description="Helical" evidence="7">
    <location>
        <begin position="225"/>
        <end position="250"/>
    </location>
</feature>
<protein>
    <recommendedName>
        <fullName evidence="7">Palmitoyltransferase</fullName>
        <ecNumber evidence="7">2.3.1.225</ecNumber>
    </recommendedName>
</protein>
<evidence type="ECO:0000313" key="11">
    <source>
        <dbReference type="Proteomes" id="UP000030693"/>
    </source>
</evidence>
<feature type="domain" description="Palmitoyltransferase DHHC" evidence="9">
    <location>
        <begin position="175"/>
        <end position="350"/>
    </location>
</feature>
<evidence type="ECO:0000313" key="10">
    <source>
        <dbReference type="EMBL" id="KCV70360.1"/>
    </source>
</evidence>
<comment type="domain">
    <text evidence="7">The DHHC domain is required for palmitoyltransferase activity.</text>
</comment>
<comment type="subcellular location">
    <subcellularLocation>
        <location evidence="1">Membrane</location>
        <topology evidence="1">Multi-pass membrane protein</topology>
    </subcellularLocation>
</comment>
<evidence type="ECO:0000256" key="7">
    <source>
        <dbReference type="RuleBase" id="RU079119"/>
    </source>
</evidence>
<dbReference type="InterPro" id="IPR001594">
    <property type="entry name" value="Palmitoyltrfase_DHHC"/>
</dbReference>
<keyword evidence="6 7" id="KW-0012">Acyltransferase</keyword>
<evidence type="ECO:0000256" key="2">
    <source>
        <dbReference type="ARBA" id="ARBA00022679"/>
    </source>
</evidence>
<accession>A0A058Z7V1</accession>
<organism evidence="10">
    <name type="scientific">Fonticula alba</name>
    <name type="common">Slime mold</name>
    <dbReference type="NCBI Taxonomy" id="691883"/>
    <lineage>
        <taxon>Eukaryota</taxon>
        <taxon>Rotosphaerida</taxon>
        <taxon>Fonticulaceae</taxon>
        <taxon>Fonticula</taxon>
    </lineage>
</organism>
<keyword evidence="3 7" id="KW-0812">Transmembrane</keyword>
<dbReference type="RefSeq" id="XP_009494876.1">
    <property type="nucleotide sequence ID" value="XM_009496601.1"/>
</dbReference>
<feature type="region of interest" description="Disordered" evidence="8">
    <location>
        <begin position="443"/>
        <end position="548"/>
    </location>
</feature>
<keyword evidence="2 7" id="KW-0808">Transferase</keyword>
<evidence type="ECO:0000256" key="6">
    <source>
        <dbReference type="ARBA" id="ARBA00023315"/>
    </source>
</evidence>
<dbReference type="PANTHER" id="PTHR12246">
    <property type="entry name" value="PALMITOYLTRANSFERASE ZDHHC16"/>
    <property type="match status" value="1"/>
</dbReference>
<keyword evidence="5 7" id="KW-0472">Membrane</keyword>
<evidence type="ECO:0000259" key="9">
    <source>
        <dbReference type="Pfam" id="PF01529"/>
    </source>
</evidence>
<keyword evidence="11" id="KW-1185">Reference proteome</keyword>
<dbReference type="Proteomes" id="UP000030693">
    <property type="component" value="Unassembled WGS sequence"/>
</dbReference>
<proteinExistence type="inferred from homology"/>
<dbReference type="GO" id="GO:0016020">
    <property type="term" value="C:membrane"/>
    <property type="evidence" value="ECO:0007669"/>
    <property type="project" value="UniProtKB-SubCell"/>
</dbReference>
<feature type="transmembrane region" description="Helical" evidence="7">
    <location>
        <begin position="20"/>
        <end position="44"/>
    </location>
</feature>
<evidence type="ECO:0000256" key="5">
    <source>
        <dbReference type="ARBA" id="ARBA00023136"/>
    </source>
</evidence>
<dbReference type="EC" id="2.3.1.225" evidence="7"/>
<dbReference type="eggNOG" id="KOG1314">
    <property type="taxonomic scope" value="Eukaryota"/>
</dbReference>
<dbReference type="PROSITE" id="PS50216">
    <property type="entry name" value="DHHC"/>
    <property type="match status" value="1"/>
</dbReference>
<feature type="transmembrane region" description="Helical" evidence="7">
    <location>
        <begin position="316"/>
        <end position="335"/>
    </location>
</feature>
<evidence type="ECO:0000256" key="4">
    <source>
        <dbReference type="ARBA" id="ARBA00022989"/>
    </source>
</evidence>